<proteinExistence type="predicted"/>
<keyword evidence="2" id="KW-1185">Reference proteome</keyword>
<accession>A0ABV8E2W0</accession>
<sequence length="201" mass="22030">MSDRLTLTQRCVLLVLLAEARELTNAELYGLAGLRLERPQREQLNERGLIASTKVGRTYAHELTDRGAVWCADEMSAQRPARSGPAGGALYSVLAGLRRHLNGTGQVVAEIFRPDVPSRVVAAYAAVTKGGDQPIRLAVLRERLTDVSRSEFDVAIEQLARREGIHVRSEADQKTLTDRDHDAAVELGGTSRHLLTIEAAR</sequence>
<gene>
    <name evidence="1" type="ORF">ACFO0B_30930</name>
</gene>
<organism evidence="1 2">
    <name type="scientific">Nocardia jiangsuensis</name>
    <dbReference type="NCBI Taxonomy" id="1691563"/>
    <lineage>
        <taxon>Bacteria</taxon>
        <taxon>Bacillati</taxon>
        <taxon>Actinomycetota</taxon>
        <taxon>Actinomycetes</taxon>
        <taxon>Mycobacteriales</taxon>
        <taxon>Nocardiaceae</taxon>
        <taxon>Nocardia</taxon>
    </lineage>
</organism>
<comment type="caution">
    <text evidence="1">The sequence shown here is derived from an EMBL/GenBank/DDBJ whole genome shotgun (WGS) entry which is preliminary data.</text>
</comment>
<dbReference type="EMBL" id="JBHSAX010000033">
    <property type="protein sequence ID" value="MFC3966419.1"/>
    <property type="molecule type" value="Genomic_DNA"/>
</dbReference>
<protein>
    <submittedName>
        <fullName evidence="1">Uncharacterized protein</fullName>
    </submittedName>
</protein>
<evidence type="ECO:0000313" key="2">
    <source>
        <dbReference type="Proteomes" id="UP001595696"/>
    </source>
</evidence>
<dbReference type="Proteomes" id="UP001595696">
    <property type="component" value="Unassembled WGS sequence"/>
</dbReference>
<dbReference type="RefSeq" id="WP_378617099.1">
    <property type="nucleotide sequence ID" value="NZ_JBHSAX010000033.1"/>
</dbReference>
<reference evidence="2" key="1">
    <citation type="journal article" date="2019" name="Int. J. Syst. Evol. Microbiol.">
        <title>The Global Catalogue of Microorganisms (GCM) 10K type strain sequencing project: providing services to taxonomists for standard genome sequencing and annotation.</title>
        <authorList>
            <consortium name="The Broad Institute Genomics Platform"/>
            <consortium name="The Broad Institute Genome Sequencing Center for Infectious Disease"/>
            <person name="Wu L."/>
            <person name="Ma J."/>
        </authorList>
    </citation>
    <scope>NUCLEOTIDE SEQUENCE [LARGE SCALE GENOMIC DNA]</scope>
    <source>
        <strain evidence="2">CGMCC 4.7330</strain>
    </source>
</reference>
<name>A0ABV8E2W0_9NOCA</name>
<evidence type="ECO:0000313" key="1">
    <source>
        <dbReference type="EMBL" id="MFC3966419.1"/>
    </source>
</evidence>